<evidence type="ECO:0000256" key="1">
    <source>
        <dbReference type="ARBA" id="ARBA00004496"/>
    </source>
</evidence>
<proteinExistence type="predicted"/>
<dbReference type="Proteomes" id="UP000315377">
    <property type="component" value="Chromosome"/>
</dbReference>
<evidence type="ECO:0000256" key="5">
    <source>
        <dbReference type="ARBA" id="ARBA00023125"/>
    </source>
</evidence>
<dbReference type="SMART" id="SM00448">
    <property type="entry name" value="REC"/>
    <property type="match status" value="1"/>
</dbReference>
<dbReference type="SUPFAM" id="SSF46894">
    <property type="entry name" value="C-terminal effector domain of the bipartite response regulators"/>
    <property type="match status" value="1"/>
</dbReference>
<gene>
    <name evidence="11" type="ORF">FLT43_03270</name>
</gene>
<dbReference type="InterPro" id="IPR039420">
    <property type="entry name" value="WalR-like"/>
</dbReference>
<keyword evidence="3" id="KW-0902">Two-component regulatory system</keyword>
<dbReference type="CDD" id="cd17574">
    <property type="entry name" value="REC_OmpR"/>
    <property type="match status" value="1"/>
</dbReference>
<dbReference type="EMBL" id="CP041405">
    <property type="protein sequence ID" value="QDM42633.1"/>
    <property type="molecule type" value="Genomic_DNA"/>
</dbReference>
<evidence type="ECO:0000313" key="11">
    <source>
        <dbReference type="EMBL" id="QDM42633.1"/>
    </source>
</evidence>
<accession>A0AAP9DRQ3</accession>
<dbReference type="FunFam" id="1.10.10.10:FF:000018">
    <property type="entry name" value="DNA-binding response regulator ResD"/>
    <property type="match status" value="1"/>
</dbReference>
<dbReference type="InterPro" id="IPR016032">
    <property type="entry name" value="Sig_transdc_resp-reg_C-effctor"/>
</dbReference>
<dbReference type="GO" id="GO:0000156">
    <property type="term" value="F:phosphorelay response regulator activity"/>
    <property type="evidence" value="ECO:0007669"/>
    <property type="project" value="TreeGrafter"/>
</dbReference>
<dbReference type="SUPFAM" id="SSF52172">
    <property type="entry name" value="CheY-like"/>
    <property type="match status" value="1"/>
</dbReference>
<name>A0AAP9DRQ3_PANTH</name>
<evidence type="ECO:0000259" key="10">
    <source>
        <dbReference type="PROSITE" id="PS51755"/>
    </source>
</evidence>
<dbReference type="GO" id="GO:0005829">
    <property type="term" value="C:cytosol"/>
    <property type="evidence" value="ECO:0007669"/>
    <property type="project" value="TreeGrafter"/>
</dbReference>
<reference evidence="11 12" key="1">
    <citation type="submission" date="2019-07" db="EMBL/GenBank/DDBJ databases">
        <title>Paenibacillus thiaminolyticus NRRL B-4156.</title>
        <authorList>
            <person name="Hehnly C."/>
            <person name="Zhang L."/>
        </authorList>
    </citation>
    <scope>NUCLEOTIDE SEQUENCE [LARGE SCALE GENOMIC DNA]</scope>
    <source>
        <strain evidence="11 12">NRRL B-4156</strain>
    </source>
</reference>
<dbReference type="Gene3D" id="1.10.10.10">
    <property type="entry name" value="Winged helix-like DNA-binding domain superfamily/Winged helix DNA-binding domain"/>
    <property type="match status" value="1"/>
</dbReference>
<dbReference type="GO" id="GO:0032993">
    <property type="term" value="C:protein-DNA complex"/>
    <property type="evidence" value="ECO:0007669"/>
    <property type="project" value="TreeGrafter"/>
</dbReference>
<evidence type="ECO:0000256" key="2">
    <source>
        <dbReference type="ARBA" id="ARBA00022553"/>
    </source>
</evidence>
<evidence type="ECO:0000313" key="12">
    <source>
        <dbReference type="Proteomes" id="UP000315377"/>
    </source>
</evidence>
<sequence>MAVQKSPHILIVEDDAYISELIALYLDKHGYTYSIAEDGAAAVELLDVMPPDLVLLDIMLPELDGWQVCKEIRAEGDIPIIMVTGNGESYDKLKGFSSGADDYIVKPFDPKELIARVQAVLRRTNPALFKASIQYPELCITPQDQKVSVRDQEVALAPKELELLQVLAGHPNKVFTREQLLRQVWGADYEGDARTVDVHIKRLREKLGESAYWSIVTVWGIGYKFEAAS</sequence>
<evidence type="ECO:0000256" key="3">
    <source>
        <dbReference type="ARBA" id="ARBA00023012"/>
    </source>
</evidence>
<evidence type="ECO:0000256" key="6">
    <source>
        <dbReference type="ARBA" id="ARBA00023163"/>
    </source>
</evidence>
<keyword evidence="2 7" id="KW-0597">Phosphoprotein</keyword>
<organism evidence="11 12">
    <name type="scientific">Paenibacillus thiaminolyticus</name>
    <name type="common">Bacillus thiaminolyticus</name>
    <dbReference type="NCBI Taxonomy" id="49283"/>
    <lineage>
        <taxon>Bacteria</taxon>
        <taxon>Bacillati</taxon>
        <taxon>Bacillota</taxon>
        <taxon>Bacilli</taxon>
        <taxon>Bacillales</taxon>
        <taxon>Paenibacillaceae</taxon>
        <taxon>Paenibacillus</taxon>
    </lineage>
</organism>
<dbReference type="Gene3D" id="6.10.250.690">
    <property type="match status" value="1"/>
</dbReference>
<feature type="DNA-binding region" description="OmpR/PhoB-type" evidence="8">
    <location>
        <begin position="130"/>
        <end position="227"/>
    </location>
</feature>
<dbReference type="InterPro" id="IPR011006">
    <property type="entry name" value="CheY-like_superfamily"/>
</dbReference>
<feature type="domain" description="Response regulatory" evidence="9">
    <location>
        <begin position="8"/>
        <end position="121"/>
    </location>
</feature>
<dbReference type="GO" id="GO:0006355">
    <property type="term" value="P:regulation of DNA-templated transcription"/>
    <property type="evidence" value="ECO:0007669"/>
    <property type="project" value="InterPro"/>
</dbReference>
<dbReference type="InterPro" id="IPR036388">
    <property type="entry name" value="WH-like_DNA-bd_sf"/>
</dbReference>
<feature type="modified residue" description="4-aspartylphosphate" evidence="7">
    <location>
        <position position="57"/>
    </location>
</feature>
<evidence type="ECO:0000256" key="4">
    <source>
        <dbReference type="ARBA" id="ARBA00023015"/>
    </source>
</evidence>
<dbReference type="GO" id="GO:0000976">
    <property type="term" value="F:transcription cis-regulatory region binding"/>
    <property type="evidence" value="ECO:0007669"/>
    <property type="project" value="TreeGrafter"/>
</dbReference>
<dbReference type="PROSITE" id="PS50110">
    <property type="entry name" value="RESPONSE_REGULATORY"/>
    <property type="match status" value="1"/>
</dbReference>
<dbReference type="CDD" id="cd00383">
    <property type="entry name" value="trans_reg_C"/>
    <property type="match status" value="1"/>
</dbReference>
<keyword evidence="4" id="KW-0805">Transcription regulation</keyword>
<dbReference type="PANTHER" id="PTHR48111:SF21">
    <property type="entry name" value="DNA-BINDING DUAL MASTER TRANSCRIPTIONAL REGULATOR RPAA"/>
    <property type="match status" value="1"/>
</dbReference>
<dbReference type="Gene3D" id="3.40.50.2300">
    <property type="match status" value="1"/>
</dbReference>
<dbReference type="PANTHER" id="PTHR48111">
    <property type="entry name" value="REGULATOR OF RPOS"/>
    <property type="match status" value="1"/>
</dbReference>
<dbReference type="SMART" id="SM00862">
    <property type="entry name" value="Trans_reg_C"/>
    <property type="match status" value="1"/>
</dbReference>
<evidence type="ECO:0000259" key="9">
    <source>
        <dbReference type="PROSITE" id="PS50110"/>
    </source>
</evidence>
<dbReference type="PROSITE" id="PS51755">
    <property type="entry name" value="OMPR_PHOB"/>
    <property type="match status" value="1"/>
</dbReference>
<dbReference type="InterPro" id="IPR001789">
    <property type="entry name" value="Sig_transdc_resp-reg_receiver"/>
</dbReference>
<keyword evidence="5 8" id="KW-0238">DNA-binding</keyword>
<dbReference type="AlphaFoldDB" id="A0AAP9DRQ3"/>
<evidence type="ECO:0000256" key="8">
    <source>
        <dbReference type="PROSITE-ProRule" id="PRU01091"/>
    </source>
</evidence>
<keyword evidence="6" id="KW-0804">Transcription</keyword>
<dbReference type="InterPro" id="IPR001867">
    <property type="entry name" value="OmpR/PhoB-type_DNA-bd"/>
</dbReference>
<comment type="subcellular location">
    <subcellularLocation>
        <location evidence="1">Cytoplasm</location>
    </subcellularLocation>
</comment>
<dbReference type="FunFam" id="3.40.50.2300:FF:000001">
    <property type="entry name" value="DNA-binding response regulator PhoB"/>
    <property type="match status" value="1"/>
</dbReference>
<protein>
    <submittedName>
        <fullName evidence="11">Response regulator transcription factor</fullName>
    </submittedName>
</protein>
<feature type="domain" description="OmpR/PhoB-type" evidence="10">
    <location>
        <begin position="130"/>
        <end position="227"/>
    </location>
</feature>
<dbReference type="Pfam" id="PF00072">
    <property type="entry name" value="Response_reg"/>
    <property type="match status" value="1"/>
</dbReference>
<dbReference type="Pfam" id="PF00486">
    <property type="entry name" value="Trans_reg_C"/>
    <property type="match status" value="1"/>
</dbReference>
<evidence type="ECO:0000256" key="7">
    <source>
        <dbReference type="PROSITE-ProRule" id="PRU00169"/>
    </source>
</evidence>